<dbReference type="EMBL" id="CP001819">
    <property type="protein sequence ID" value="ACZ20130.1"/>
    <property type="molecule type" value="Genomic_DNA"/>
</dbReference>
<feature type="transmembrane region" description="Helical" evidence="8">
    <location>
        <begin position="189"/>
        <end position="208"/>
    </location>
</feature>
<evidence type="ECO:0000313" key="12">
    <source>
        <dbReference type="Proteomes" id="UP000000322"/>
    </source>
</evidence>
<evidence type="ECO:0000256" key="3">
    <source>
        <dbReference type="ARBA" id="ARBA00022475"/>
    </source>
</evidence>
<dbReference type="HOGENOM" id="CLU_069132_0_0_11"/>
<name>D1BIT8_SANKS</name>
<evidence type="ECO:0000256" key="7">
    <source>
        <dbReference type="SAM" id="MobiDB-lite"/>
    </source>
</evidence>
<evidence type="ECO:0000313" key="11">
    <source>
        <dbReference type="EMBL" id="ACZ20130.1"/>
    </source>
</evidence>
<sequence>MSWETALDVLLATSVLGVAVATLFAPRRTSSVMLFLVLGLLLVLVWTRLGAPDVALAEAAIASGVTGALLVSALTRRSAAGSAEAPRGGWRSAAAELAVAGTGGVLLGGVLVGAARDGLRPDRLGDLALDVDGVVDQPVTTVLLDLRALDTLLEVAVLAAAVLAALAVHREGESSIGIRSDTRPVLVSFVRLTTPVVLLLTGWFLVAGSSRPGGAFQAGAVLAGAALLLLLTGRKDLVPTGRWLRPAVVLGLAVFLAAAVLTRLVEGGWLDLPASWGVTVVLVVETALVVSIAAGLTVLVVLSRPRYVDAAASTESLGGTEPADAPARQTEELT</sequence>
<evidence type="ECO:0008006" key="13">
    <source>
        <dbReference type="Google" id="ProtNLM"/>
    </source>
</evidence>
<dbReference type="STRING" id="446469.Sked_01580"/>
<feature type="transmembrane region" description="Helical" evidence="8">
    <location>
        <begin position="32"/>
        <end position="49"/>
    </location>
</feature>
<evidence type="ECO:0000259" key="10">
    <source>
        <dbReference type="Pfam" id="PF13244"/>
    </source>
</evidence>
<evidence type="ECO:0000256" key="6">
    <source>
        <dbReference type="ARBA" id="ARBA00023136"/>
    </source>
</evidence>
<gene>
    <name evidence="11" type="ordered locus">Sked_01580</name>
</gene>
<evidence type="ECO:0000256" key="8">
    <source>
        <dbReference type="SAM" id="Phobius"/>
    </source>
</evidence>
<dbReference type="GO" id="GO:0005886">
    <property type="term" value="C:plasma membrane"/>
    <property type="evidence" value="ECO:0007669"/>
    <property type="project" value="UniProtKB-SubCell"/>
</dbReference>
<reference evidence="11 12" key="1">
    <citation type="journal article" date="2009" name="Stand. Genomic Sci.">
        <title>Complete genome sequence of Sanguibacter keddieii type strain (ST-74).</title>
        <authorList>
            <person name="Ivanova N."/>
            <person name="Sikorski J."/>
            <person name="Sims D."/>
            <person name="Brettin T."/>
            <person name="Detter J.C."/>
            <person name="Han C."/>
            <person name="Lapidus A."/>
            <person name="Copeland A."/>
            <person name="Glavina Del Rio T."/>
            <person name="Nolan M."/>
            <person name="Chen F."/>
            <person name="Lucas S."/>
            <person name="Tice H."/>
            <person name="Cheng J.F."/>
            <person name="Bruce D."/>
            <person name="Goodwin L."/>
            <person name="Pitluck S."/>
            <person name="Pati A."/>
            <person name="Mavromatis K."/>
            <person name="Chen A."/>
            <person name="Palaniappan K."/>
            <person name="D'haeseleer P."/>
            <person name="Chain P."/>
            <person name="Bristow J."/>
            <person name="Eisen J.A."/>
            <person name="Markowitz V."/>
            <person name="Hugenholtz P."/>
            <person name="Goker M."/>
            <person name="Pukall R."/>
            <person name="Klenk H.P."/>
            <person name="Kyrpides N.C."/>
        </authorList>
    </citation>
    <scope>NUCLEOTIDE SEQUENCE [LARGE SCALE GENOMIC DNA]</scope>
    <source>
        <strain evidence="12">ATCC 51767 / DSM 10542 / NCFB 3025 / ST-74</strain>
    </source>
</reference>
<feature type="transmembrane region" description="Helical" evidence="8">
    <location>
        <begin position="276"/>
        <end position="302"/>
    </location>
</feature>
<evidence type="ECO:0000259" key="9">
    <source>
        <dbReference type="Pfam" id="PF04039"/>
    </source>
</evidence>
<evidence type="ECO:0000256" key="2">
    <source>
        <dbReference type="ARBA" id="ARBA00009425"/>
    </source>
</evidence>
<feature type="transmembrane region" description="Helical" evidence="8">
    <location>
        <begin position="243"/>
        <end position="264"/>
    </location>
</feature>
<dbReference type="eggNOG" id="COG2111">
    <property type="taxonomic scope" value="Bacteria"/>
</dbReference>
<dbReference type="Pfam" id="PF13244">
    <property type="entry name" value="MbhD"/>
    <property type="match status" value="1"/>
</dbReference>
<dbReference type="InterPro" id="IPR007182">
    <property type="entry name" value="MnhB"/>
</dbReference>
<organism evidence="11 12">
    <name type="scientific">Sanguibacter keddieii (strain ATCC 51767 / DSM 10542 / NCFB 3025 / ST-74)</name>
    <dbReference type="NCBI Taxonomy" id="446469"/>
    <lineage>
        <taxon>Bacteria</taxon>
        <taxon>Bacillati</taxon>
        <taxon>Actinomycetota</taxon>
        <taxon>Actinomycetes</taxon>
        <taxon>Micrococcales</taxon>
        <taxon>Sanguibacteraceae</taxon>
        <taxon>Sanguibacter</taxon>
    </lineage>
</organism>
<evidence type="ECO:0000256" key="1">
    <source>
        <dbReference type="ARBA" id="ARBA00004651"/>
    </source>
</evidence>
<comment type="subcellular location">
    <subcellularLocation>
        <location evidence="1">Cell membrane</location>
        <topology evidence="1">Multi-pass membrane protein</topology>
    </subcellularLocation>
</comment>
<keyword evidence="4 8" id="KW-0812">Transmembrane</keyword>
<protein>
    <recommendedName>
        <fullName evidence="13">Multisubunit Na+/H+ antiporter, MnhB subunit</fullName>
    </recommendedName>
</protein>
<dbReference type="InterPro" id="IPR025383">
    <property type="entry name" value="MrpA_C/MbhD"/>
</dbReference>
<accession>D1BIT8</accession>
<dbReference type="Pfam" id="PF04039">
    <property type="entry name" value="MnhB"/>
    <property type="match status" value="1"/>
</dbReference>
<dbReference type="Proteomes" id="UP000000322">
    <property type="component" value="Chromosome"/>
</dbReference>
<evidence type="ECO:0000256" key="5">
    <source>
        <dbReference type="ARBA" id="ARBA00022989"/>
    </source>
</evidence>
<feature type="domain" description="Na+/H+ antiporter MnhB subunit-related protein" evidence="9">
    <location>
        <begin position="186"/>
        <end position="302"/>
    </location>
</feature>
<dbReference type="RefSeq" id="WP_012865199.1">
    <property type="nucleotide sequence ID" value="NC_013521.1"/>
</dbReference>
<dbReference type="PANTHER" id="PTHR33932:SF4">
    <property type="entry name" value="NA(+)_H(+) ANTIPORTER SUBUNIT B"/>
    <property type="match status" value="1"/>
</dbReference>
<keyword evidence="12" id="KW-1185">Reference proteome</keyword>
<feature type="transmembrane region" description="Helical" evidence="8">
    <location>
        <begin position="94"/>
        <end position="115"/>
    </location>
</feature>
<keyword evidence="3" id="KW-1003">Cell membrane</keyword>
<feature type="region of interest" description="Disordered" evidence="7">
    <location>
        <begin position="313"/>
        <end position="334"/>
    </location>
</feature>
<feature type="transmembrane region" description="Helical" evidence="8">
    <location>
        <begin position="214"/>
        <end position="231"/>
    </location>
</feature>
<feature type="transmembrane region" description="Helical" evidence="8">
    <location>
        <begin position="55"/>
        <end position="74"/>
    </location>
</feature>
<keyword evidence="6 8" id="KW-0472">Membrane</keyword>
<dbReference type="KEGG" id="ske:Sked_01580"/>
<proteinExistence type="inferred from homology"/>
<evidence type="ECO:0000256" key="4">
    <source>
        <dbReference type="ARBA" id="ARBA00022692"/>
    </source>
</evidence>
<dbReference type="PANTHER" id="PTHR33932">
    <property type="entry name" value="NA(+)/H(+) ANTIPORTER SUBUNIT B"/>
    <property type="match status" value="1"/>
</dbReference>
<feature type="transmembrane region" description="Helical" evidence="8">
    <location>
        <begin position="6"/>
        <end position="25"/>
    </location>
</feature>
<comment type="similarity">
    <text evidence="2">Belongs to the CPA3 antiporters (TC 2.A.63) subunit B family.</text>
</comment>
<dbReference type="AlphaFoldDB" id="D1BIT8"/>
<feature type="transmembrane region" description="Helical" evidence="8">
    <location>
        <begin position="151"/>
        <end position="168"/>
    </location>
</feature>
<dbReference type="InterPro" id="IPR050622">
    <property type="entry name" value="CPA3_antiporter_subunitB"/>
</dbReference>
<keyword evidence="5 8" id="KW-1133">Transmembrane helix</keyword>
<feature type="domain" description="MrpA C-terminal/MbhD" evidence="10">
    <location>
        <begin position="15"/>
        <end position="76"/>
    </location>
</feature>